<name>A0A512N8N7_9HYPH</name>
<dbReference type="AlphaFoldDB" id="A0A512N8N7"/>
<sequence>MFLRSVLLSTVIGANLIAPAIAGECPADKMRTDATKPVTTAAKGVTDKVLSQIDLAGEKIALKGHLMRVRRLEVQPGGIVPWHSHEDRPALIYVVTGEIYEHASNCAVPILHKAGEVARETHATAHWWKNDGKAPVVLLSFDIQHDPNDHNM</sequence>
<proteinExistence type="predicted"/>
<evidence type="ECO:0000313" key="3">
    <source>
        <dbReference type="EMBL" id="GEP55328.1"/>
    </source>
</evidence>
<accession>A0A512N8N7</accession>
<dbReference type="EMBL" id="BKAJ01000037">
    <property type="protein sequence ID" value="GEP55328.1"/>
    <property type="molecule type" value="Genomic_DNA"/>
</dbReference>
<evidence type="ECO:0000259" key="2">
    <source>
        <dbReference type="Pfam" id="PF07883"/>
    </source>
</evidence>
<dbReference type="RefSeq" id="WP_147149421.1">
    <property type="nucleotide sequence ID" value="NZ_BKAJ01000037.1"/>
</dbReference>
<feature type="chain" id="PRO_5021773702" evidence="1">
    <location>
        <begin position="23"/>
        <end position="152"/>
    </location>
</feature>
<keyword evidence="1" id="KW-0732">Signal</keyword>
<protein>
    <submittedName>
        <fullName evidence="3">Cupin</fullName>
    </submittedName>
</protein>
<dbReference type="Pfam" id="PF07883">
    <property type="entry name" value="Cupin_2"/>
    <property type="match status" value="1"/>
</dbReference>
<evidence type="ECO:0000313" key="4">
    <source>
        <dbReference type="Proteomes" id="UP000321058"/>
    </source>
</evidence>
<organism evidence="3 4">
    <name type="scientific">Reyranella soli</name>
    <dbReference type="NCBI Taxonomy" id="1230389"/>
    <lineage>
        <taxon>Bacteria</taxon>
        <taxon>Pseudomonadati</taxon>
        <taxon>Pseudomonadota</taxon>
        <taxon>Alphaproteobacteria</taxon>
        <taxon>Hyphomicrobiales</taxon>
        <taxon>Reyranellaceae</taxon>
        <taxon>Reyranella</taxon>
    </lineage>
</organism>
<dbReference type="InterPro" id="IPR011051">
    <property type="entry name" value="RmlC_Cupin_sf"/>
</dbReference>
<reference evidence="3 4" key="1">
    <citation type="submission" date="2019-07" db="EMBL/GenBank/DDBJ databases">
        <title>Whole genome shotgun sequence of Reyranella soli NBRC 108950.</title>
        <authorList>
            <person name="Hosoyama A."/>
            <person name="Uohara A."/>
            <person name="Ohji S."/>
            <person name="Ichikawa N."/>
        </authorList>
    </citation>
    <scope>NUCLEOTIDE SEQUENCE [LARGE SCALE GENOMIC DNA]</scope>
    <source>
        <strain evidence="3 4">NBRC 108950</strain>
    </source>
</reference>
<keyword evidence="4" id="KW-1185">Reference proteome</keyword>
<feature type="signal peptide" evidence="1">
    <location>
        <begin position="1"/>
        <end position="22"/>
    </location>
</feature>
<comment type="caution">
    <text evidence="3">The sequence shown here is derived from an EMBL/GenBank/DDBJ whole genome shotgun (WGS) entry which is preliminary data.</text>
</comment>
<dbReference type="OrthoDB" id="8561853at2"/>
<evidence type="ECO:0000256" key="1">
    <source>
        <dbReference type="SAM" id="SignalP"/>
    </source>
</evidence>
<dbReference type="Gene3D" id="2.60.120.10">
    <property type="entry name" value="Jelly Rolls"/>
    <property type="match status" value="1"/>
</dbReference>
<dbReference type="SUPFAM" id="SSF51182">
    <property type="entry name" value="RmlC-like cupins"/>
    <property type="match status" value="1"/>
</dbReference>
<feature type="domain" description="Cupin type-2" evidence="2">
    <location>
        <begin position="72"/>
        <end position="140"/>
    </location>
</feature>
<dbReference type="InterPro" id="IPR013096">
    <property type="entry name" value="Cupin_2"/>
</dbReference>
<dbReference type="InterPro" id="IPR014710">
    <property type="entry name" value="RmlC-like_jellyroll"/>
</dbReference>
<dbReference type="Proteomes" id="UP000321058">
    <property type="component" value="Unassembled WGS sequence"/>
</dbReference>
<gene>
    <name evidence="3" type="ORF">RSO01_24940</name>
</gene>